<dbReference type="Pfam" id="PF17851">
    <property type="entry name" value="GH43_C2"/>
    <property type="match status" value="1"/>
</dbReference>
<evidence type="ECO:0000259" key="7">
    <source>
        <dbReference type="Pfam" id="PF17851"/>
    </source>
</evidence>
<dbReference type="GO" id="GO:0004553">
    <property type="term" value="F:hydrolase activity, hydrolyzing O-glycosyl compounds"/>
    <property type="evidence" value="ECO:0007669"/>
    <property type="project" value="InterPro"/>
</dbReference>
<dbReference type="EMBL" id="DVHE01000060">
    <property type="protein sequence ID" value="HIR51215.1"/>
    <property type="molecule type" value="Genomic_DNA"/>
</dbReference>
<dbReference type="InterPro" id="IPR041542">
    <property type="entry name" value="GH43_C2"/>
</dbReference>
<evidence type="ECO:0000256" key="4">
    <source>
        <dbReference type="PIRSR" id="PIRSR606710-1"/>
    </source>
</evidence>
<evidence type="ECO:0000256" key="1">
    <source>
        <dbReference type="ARBA" id="ARBA00009865"/>
    </source>
</evidence>
<gene>
    <name evidence="8" type="ORF">IAA53_08005</name>
</gene>
<dbReference type="InterPro" id="IPR023296">
    <property type="entry name" value="Glyco_hydro_beta-prop_sf"/>
</dbReference>
<dbReference type="Pfam" id="PF04616">
    <property type="entry name" value="Glyco_hydro_43"/>
    <property type="match status" value="1"/>
</dbReference>
<feature type="active site" description="Proton donor" evidence="4">
    <location>
        <position position="193"/>
    </location>
</feature>
<keyword evidence="2 6" id="KW-0378">Hydrolase</keyword>
<dbReference type="PANTHER" id="PTHR42812:SF12">
    <property type="entry name" value="BETA-XYLOSIDASE-RELATED"/>
    <property type="match status" value="1"/>
</dbReference>
<feature type="domain" description="Beta-xylosidase C-terminal Concanavalin A-like" evidence="7">
    <location>
        <begin position="330"/>
        <end position="532"/>
    </location>
</feature>
<name>A0A9D1DID0_9FIRM</name>
<sequence>MDHVNQQPVRIQNPILPGFHPDPSVVRVGDTYYLAVSTFQWFPGVAVYQSRDLAHWSFAAFPLTRESQLPLRGVPDSCGIFAPCLSWDGGTFYLVYTVVKTDSVWQDTDNYLVTAPEITGPWSEPVYLNSAGFDPSLFHDADGRKWLVNRDCDTRGYLQDRGGILLREYDPAARRLTGPEYRIYRSTKIIGAEGPHLYRKDGWYYLLLAEGGTDWNHVATLARSESLFGPYTCAPNTPFLTSRDAPELPLQKAGHGCLVETPDGRWYLTHLVGRPLPGTRRCVLGRETALQEVRWTEDGWLELAHGGHWPAVEVAVPAVEAESVPRSCLDHFDRTELGYPYQTLRVPLPETVLSLTQRPGWLRLYGRDSLHSLDQQSLVARRQQAFSYDAETKMEYHPGNYHQMAGLICLYDTSNFYYLYVTRDEGGRRRLNLLVSLGHVLSWPLEDGVALETEDALVLHAQVRRDRLQFFWRPEAENELRPIGPVLDYSVLSDDWYMERGSYRFTGAFVGLCCQDCGDRTSWADFDYFLYEEQEEHYDGC</sequence>
<dbReference type="PANTHER" id="PTHR42812">
    <property type="entry name" value="BETA-XYLOSIDASE"/>
    <property type="match status" value="1"/>
</dbReference>
<comment type="similarity">
    <text evidence="1 6">Belongs to the glycosyl hydrolase 43 family.</text>
</comment>
<evidence type="ECO:0000313" key="9">
    <source>
        <dbReference type="Proteomes" id="UP000824239"/>
    </source>
</evidence>
<dbReference type="CDD" id="cd09000">
    <property type="entry name" value="GH43_SXA-like"/>
    <property type="match status" value="1"/>
</dbReference>
<dbReference type="Gene3D" id="2.60.120.200">
    <property type="match status" value="1"/>
</dbReference>
<keyword evidence="3 6" id="KW-0326">Glycosidase</keyword>
<dbReference type="InterPro" id="IPR051795">
    <property type="entry name" value="Glycosyl_Hydrlase_43"/>
</dbReference>
<evidence type="ECO:0000313" key="8">
    <source>
        <dbReference type="EMBL" id="HIR51215.1"/>
    </source>
</evidence>
<dbReference type="InterPro" id="IPR013320">
    <property type="entry name" value="ConA-like_dom_sf"/>
</dbReference>
<comment type="caution">
    <text evidence="8">The sequence shown here is derived from an EMBL/GenBank/DDBJ whole genome shotgun (WGS) entry which is preliminary data.</text>
</comment>
<dbReference type="Proteomes" id="UP000824239">
    <property type="component" value="Unassembled WGS sequence"/>
</dbReference>
<feature type="site" description="Important for catalytic activity, responsible for pKa modulation of the active site Glu and correct orientation of both the proton donor and substrate" evidence="5">
    <location>
        <position position="134"/>
    </location>
</feature>
<accession>A0A9D1DID0</accession>
<dbReference type="AlphaFoldDB" id="A0A9D1DID0"/>
<dbReference type="SUPFAM" id="SSF75005">
    <property type="entry name" value="Arabinanase/levansucrase/invertase"/>
    <property type="match status" value="1"/>
</dbReference>
<reference evidence="8" key="1">
    <citation type="submission" date="2020-10" db="EMBL/GenBank/DDBJ databases">
        <authorList>
            <person name="Gilroy R."/>
        </authorList>
    </citation>
    <scope>NUCLEOTIDE SEQUENCE</scope>
    <source>
        <strain evidence="8">ChiBcec15-4380</strain>
    </source>
</reference>
<organism evidence="8 9">
    <name type="scientific">Candidatus Avoscillospira avicola</name>
    <dbReference type="NCBI Taxonomy" id="2840706"/>
    <lineage>
        <taxon>Bacteria</taxon>
        <taxon>Bacillati</taxon>
        <taxon>Bacillota</taxon>
        <taxon>Clostridia</taxon>
        <taxon>Eubacteriales</taxon>
        <taxon>Oscillospiraceae</taxon>
        <taxon>Oscillospiraceae incertae sedis</taxon>
        <taxon>Candidatus Avoscillospira</taxon>
    </lineage>
</organism>
<evidence type="ECO:0000256" key="2">
    <source>
        <dbReference type="ARBA" id="ARBA00022801"/>
    </source>
</evidence>
<dbReference type="Gene3D" id="2.115.10.20">
    <property type="entry name" value="Glycosyl hydrolase domain, family 43"/>
    <property type="match status" value="1"/>
</dbReference>
<feature type="active site" description="Proton acceptor" evidence="4">
    <location>
        <position position="22"/>
    </location>
</feature>
<evidence type="ECO:0000256" key="3">
    <source>
        <dbReference type="ARBA" id="ARBA00023295"/>
    </source>
</evidence>
<evidence type="ECO:0000256" key="5">
    <source>
        <dbReference type="PIRSR" id="PIRSR606710-2"/>
    </source>
</evidence>
<proteinExistence type="inferred from homology"/>
<evidence type="ECO:0000256" key="6">
    <source>
        <dbReference type="RuleBase" id="RU361187"/>
    </source>
</evidence>
<protein>
    <submittedName>
        <fullName evidence="8">Glycoside hydrolase family 43 protein</fullName>
    </submittedName>
</protein>
<reference evidence="8" key="2">
    <citation type="journal article" date="2021" name="PeerJ">
        <title>Extensive microbial diversity within the chicken gut microbiome revealed by metagenomics and culture.</title>
        <authorList>
            <person name="Gilroy R."/>
            <person name="Ravi A."/>
            <person name="Getino M."/>
            <person name="Pursley I."/>
            <person name="Horton D.L."/>
            <person name="Alikhan N.F."/>
            <person name="Baker D."/>
            <person name="Gharbi K."/>
            <person name="Hall N."/>
            <person name="Watson M."/>
            <person name="Adriaenssens E.M."/>
            <person name="Foster-Nyarko E."/>
            <person name="Jarju S."/>
            <person name="Secka A."/>
            <person name="Antonio M."/>
            <person name="Oren A."/>
            <person name="Chaudhuri R.R."/>
            <person name="La Ragione R."/>
            <person name="Hildebrand F."/>
            <person name="Pallen M.J."/>
        </authorList>
    </citation>
    <scope>NUCLEOTIDE SEQUENCE</scope>
    <source>
        <strain evidence="8">ChiBcec15-4380</strain>
    </source>
</reference>
<dbReference type="SUPFAM" id="SSF49899">
    <property type="entry name" value="Concanavalin A-like lectins/glucanases"/>
    <property type="match status" value="1"/>
</dbReference>
<dbReference type="GO" id="GO:0005975">
    <property type="term" value="P:carbohydrate metabolic process"/>
    <property type="evidence" value="ECO:0007669"/>
    <property type="project" value="InterPro"/>
</dbReference>
<dbReference type="InterPro" id="IPR006710">
    <property type="entry name" value="Glyco_hydro_43"/>
</dbReference>